<evidence type="ECO:0000256" key="1">
    <source>
        <dbReference type="ARBA" id="ARBA00006484"/>
    </source>
</evidence>
<accession>A0A918VYJ4</accession>
<reference evidence="2" key="1">
    <citation type="journal article" date="2014" name="Int. J. Syst. Evol. Microbiol.">
        <title>Complete genome sequence of Corynebacterium casei LMG S-19264T (=DSM 44701T), isolated from a smear-ripened cheese.</title>
        <authorList>
            <consortium name="US DOE Joint Genome Institute (JGI-PGF)"/>
            <person name="Walter F."/>
            <person name="Albersmeier A."/>
            <person name="Kalinowski J."/>
            <person name="Ruckert C."/>
        </authorList>
    </citation>
    <scope>NUCLEOTIDE SEQUENCE</scope>
    <source>
        <strain evidence="2">KCTC 32437</strain>
    </source>
</reference>
<reference evidence="2" key="2">
    <citation type="submission" date="2020-09" db="EMBL/GenBank/DDBJ databases">
        <authorList>
            <person name="Sun Q."/>
            <person name="Kim S."/>
        </authorList>
    </citation>
    <scope>NUCLEOTIDE SEQUENCE</scope>
    <source>
        <strain evidence="2">KCTC 32437</strain>
    </source>
</reference>
<gene>
    <name evidence="2" type="ORF">GCM10007989_33380</name>
</gene>
<dbReference type="PANTHER" id="PTHR42760:SF40">
    <property type="entry name" value="3-OXOACYL-[ACYL-CARRIER-PROTEIN] REDUCTASE, CHLOROPLASTIC"/>
    <property type="match status" value="1"/>
</dbReference>
<name>A0A918VYJ4_9HYPH</name>
<organism evidence="2 3">
    <name type="scientific">Devosia pacifica</name>
    <dbReference type="NCBI Taxonomy" id="1335967"/>
    <lineage>
        <taxon>Bacteria</taxon>
        <taxon>Pseudomonadati</taxon>
        <taxon>Pseudomonadota</taxon>
        <taxon>Alphaproteobacteria</taxon>
        <taxon>Hyphomicrobiales</taxon>
        <taxon>Devosiaceae</taxon>
        <taxon>Devosia</taxon>
    </lineage>
</organism>
<dbReference type="PANTHER" id="PTHR42760">
    <property type="entry name" value="SHORT-CHAIN DEHYDROGENASES/REDUCTASES FAMILY MEMBER"/>
    <property type="match status" value="1"/>
</dbReference>
<dbReference type="Pfam" id="PF13561">
    <property type="entry name" value="adh_short_C2"/>
    <property type="match status" value="1"/>
</dbReference>
<keyword evidence="3" id="KW-1185">Reference proteome</keyword>
<dbReference type="InterPro" id="IPR020904">
    <property type="entry name" value="Sc_DH/Rdtase_CS"/>
</dbReference>
<dbReference type="SUPFAM" id="SSF51735">
    <property type="entry name" value="NAD(P)-binding Rossmann-fold domains"/>
    <property type="match status" value="1"/>
</dbReference>
<dbReference type="GO" id="GO:0016616">
    <property type="term" value="F:oxidoreductase activity, acting on the CH-OH group of donors, NAD or NADP as acceptor"/>
    <property type="evidence" value="ECO:0007669"/>
    <property type="project" value="TreeGrafter"/>
</dbReference>
<sequence length="230" mass="23808">MAGGTSGIGAAIAHAFSAAGARVTATGANEAEIAHFASRTASEISARLLDVRDQQAVRRIFEEQESLDILINCAGIIRRNDEHDPDIFADVVDVNLNGTMRMCARARPLLAKRGGSIVNLASMLSFFGGGLVPGYAASKGGIAQLTKSLAIAYASEGIRVNAVAPGWIDTPLTSALVADADRSGAILSRTPMKRWGTPEDIVGPVLFLCSPEAGFVTGVILPVDGGYAAA</sequence>
<dbReference type="GO" id="GO:0030497">
    <property type="term" value="P:fatty acid elongation"/>
    <property type="evidence" value="ECO:0007669"/>
    <property type="project" value="TreeGrafter"/>
</dbReference>
<comment type="caution">
    <text evidence="2">The sequence shown here is derived from an EMBL/GenBank/DDBJ whole genome shotgun (WGS) entry which is preliminary data.</text>
</comment>
<dbReference type="PRINTS" id="PR00080">
    <property type="entry name" value="SDRFAMILY"/>
</dbReference>
<evidence type="ECO:0000313" key="3">
    <source>
        <dbReference type="Proteomes" id="UP000646579"/>
    </source>
</evidence>
<dbReference type="PRINTS" id="PR00081">
    <property type="entry name" value="GDHRDH"/>
</dbReference>
<dbReference type="FunFam" id="3.40.50.720:FF:000084">
    <property type="entry name" value="Short-chain dehydrogenase reductase"/>
    <property type="match status" value="1"/>
</dbReference>
<protein>
    <submittedName>
        <fullName evidence="2">Short-chain dehydrogenase</fullName>
    </submittedName>
</protein>
<comment type="similarity">
    <text evidence="1">Belongs to the short-chain dehydrogenases/reductases (SDR) family.</text>
</comment>
<dbReference type="PROSITE" id="PS00061">
    <property type="entry name" value="ADH_SHORT"/>
    <property type="match status" value="1"/>
</dbReference>
<dbReference type="AlphaFoldDB" id="A0A918VYJ4"/>
<dbReference type="Proteomes" id="UP000646579">
    <property type="component" value="Unassembled WGS sequence"/>
</dbReference>
<dbReference type="InterPro" id="IPR036291">
    <property type="entry name" value="NAD(P)-bd_dom_sf"/>
</dbReference>
<dbReference type="EMBL" id="BMZE01000004">
    <property type="protein sequence ID" value="GHA34806.1"/>
    <property type="molecule type" value="Genomic_DNA"/>
</dbReference>
<dbReference type="Gene3D" id="3.40.50.720">
    <property type="entry name" value="NAD(P)-binding Rossmann-like Domain"/>
    <property type="match status" value="1"/>
</dbReference>
<dbReference type="InterPro" id="IPR002347">
    <property type="entry name" value="SDR_fam"/>
</dbReference>
<evidence type="ECO:0000313" key="2">
    <source>
        <dbReference type="EMBL" id="GHA34806.1"/>
    </source>
</evidence>
<proteinExistence type="inferred from homology"/>